<dbReference type="KEGG" id="laj:A0128_18895"/>
<name>A0A1D7V1N2_9LEPT</name>
<dbReference type="Proteomes" id="UP000094197">
    <property type="component" value="Chromosome 1"/>
</dbReference>
<organism evidence="1 2">
    <name type="scientific">Leptospira tipperaryensis</name>
    <dbReference type="NCBI Taxonomy" id="2564040"/>
    <lineage>
        <taxon>Bacteria</taxon>
        <taxon>Pseudomonadati</taxon>
        <taxon>Spirochaetota</taxon>
        <taxon>Spirochaetia</taxon>
        <taxon>Leptospirales</taxon>
        <taxon>Leptospiraceae</taxon>
        <taxon>Leptospira</taxon>
    </lineage>
</organism>
<gene>
    <name evidence="1" type="ORF">A0128_18895</name>
</gene>
<evidence type="ECO:0000313" key="2">
    <source>
        <dbReference type="Proteomes" id="UP000094197"/>
    </source>
</evidence>
<dbReference type="EMBL" id="CP015217">
    <property type="protein sequence ID" value="AOP35725.1"/>
    <property type="molecule type" value="Genomic_DNA"/>
</dbReference>
<proteinExistence type="predicted"/>
<dbReference type="AlphaFoldDB" id="A0A1D7V1N2"/>
<sequence>MSFSIFYFWEEAESEEEKFKKLCAAILLQNGLKVRFKEFLREYLVCRNKWTFLFLVAKELKLSSKVNVKN</sequence>
<keyword evidence="2" id="KW-1185">Reference proteome</keyword>
<reference evidence="1 2" key="1">
    <citation type="submission" date="2016-04" db="EMBL/GenBank/DDBJ databases">
        <title>Complete genome seqeunce of Leptospira alstonii serovar Room22.</title>
        <authorList>
            <person name="Nally J.E."/>
            <person name="Bayles D.O."/>
            <person name="Hurley D."/>
            <person name="Fanning S."/>
            <person name="McMahon B.J."/>
            <person name="Arent Z."/>
        </authorList>
    </citation>
    <scope>NUCLEOTIDE SEQUENCE [LARGE SCALE GENOMIC DNA]</scope>
    <source>
        <strain evidence="1 2">GWTS #1</strain>
    </source>
</reference>
<protein>
    <submittedName>
        <fullName evidence="1">Uncharacterized protein</fullName>
    </submittedName>
</protein>
<evidence type="ECO:0000313" key="1">
    <source>
        <dbReference type="EMBL" id="AOP35725.1"/>
    </source>
</evidence>
<accession>A0A1D7V1N2</accession>